<evidence type="ECO:0000256" key="1">
    <source>
        <dbReference type="SAM" id="MobiDB-lite"/>
    </source>
</evidence>
<feature type="region of interest" description="Disordered" evidence="1">
    <location>
        <begin position="234"/>
        <end position="253"/>
    </location>
</feature>
<keyword evidence="4" id="KW-1185">Reference proteome</keyword>
<dbReference type="InterPro" id="IPR029261">
    <property type="entry name" value="Transposase_Znf"/>
</dbReference>
<dbReference type="PANTHER" id="PTHR33498">
    <property type="entry name" value="TRANSPOSASE FOR INSERTION SEQUENCE ELEMENT IS1557"/>
    <property type="match status" value="1"/>
</dbReference>
<dbReference type="InterPro" id="IPR017894">
    <property type="entry name" value="HTH_IS21_transposase_type"/>
</dbReference>
<sequence length="495" mass="55808">MGRTVRIAARCSEPNAPCPVCGTMSERVHSRYVRRLADTAVGAQVTAIDLLVRRFVCGNTNCAKRTFAEQVDRLTFRYGRRTVTLQRLLERLALDLGGQAGSRMAEHLAVPISASTLLRQIHRLEVPGVPAVEVLGVDEFAFRRGRTFGTILIDMHTRRPVDVLPDHTSDTFAAWLREHPHVKLICRDRGGSFADGAQRALPGVPQVADRWHLLDNLATAVERAVRRHRGCLRPLQPPVPDSEPAPETSAQQRVRDRWAEIRALRERGLQIQTISARLGLDRKTVRRYYHAAQVDSLLQIRIGGSSVLDPYKTYLTARWEEGCGNAEILREEIHARGYRGGRKTVRRFLNSLAERRGPVPGPQPPLKVGDVVRWIVGRPENQSETARQSLKDLCDRCEHTQQVSRLARDFTAMLRRREGHQLTDWLTRADDSQIKELQTFANGLRKDLAAVTAGLTLHWNSGPVEGNVTRIKLLKRQSYGRAGFALLRRRILLAN</sequence>
<name>A0ABW1G947_9ACTN</name>
<dbReference type="Pfam" id="PF14690">
    <property type="entry name" value="Zn_ribbon_ISL3"/>
    <property type="match status" value="1"/>
</dbReference>
<dbReference type="InterPro" id="IPR002560">
    <property type="entry name" value="Transposase_DDE"/>
</dbReference>
<reference evidence="4" key="1">
    <citation type="journal article" date="2019" name="Int. J. Syst. Evol. Microbiol.">
        <title>The Global Catalogue of Microorganisms (GCM) 10K type strain sequencing project: providing services to taxonomists for standard genome sequencing and annotation.</title>
        <authorList>
            <consortium name="The Broad Institute Genomics Platform"/>
            <consortium name="The Broad Institute Genome Sequencing Center for Infectious Disease"/>
            <person name="Wu L."/>
            <person name="Ma J."/>
        </authorList>
    </citation>
    <scope>NUCLEOTIDE SEQUENCE [LARGE SCALE GENOMIC DNA]</scope>
    <source>
        <strain evidence="4">JCM 4816</strain>
    </source>
</reference>
<dbReference type="EMBL" id="JBHSQJ010000153">
    <property type="protein sequence ID" value="MFC5911309.1"/>
    <property type="molecule type" value="Genomic_DNA"/>
</dbReference>
<dbReference type="Proteomes" id="UP001596174">
    <property type="component" value="Unassembled WGS sequence"/>
</dbReference>
<evidence type="ECO:0000313" key="4">
    <source>
        <dbReference type="Proteomes" id="UP001596174"/>
    </source>
</evidence>
<dbReference type="Gene3D" id="1.10.10.60">
    <property type="entry name" value="Homeodomain-like"/>
    <property type="match status" value="1"/>
</dbReference>
<dbReference type="PANTHER" id="PTHR33498:SF1">
    <property type="entry name" value="TRANSPOSASE FOR INSERTION SEQUENCE ELEMENT IS1557"/>
    <property type="match status" value="1"/>
</dbReference>
<organism evidence="3 4">
    <name type="scientific">Streptacidiphilus monticola</name>
    <dbReference type="NCBI Taxonomy" id="2161674"/>
    <lineage>
        <taxon>Bacteria</taxon>
        <taxon>Bacillati</taxon>
        <taxon>Actinomycetota</taxon>
        <taxon>Actinomycetes</taxon>
        <taxon>Kitasatosporales</taxon>
        <taxon>Streptomycetaceae</taxon>
        <taxon>Streptacidiphilus</taxon>
    </lineage>
</organism>
<evidence type="ECO:0000313" key="3">
    <source>
        <dbReference type="EMBL" id="MFC5911309.1"/>
    </source>
</evidence>
<dbReference type="PROSITE" id="PS50531">
    <property type="entry name" value="HTH_IS21"/>
    <property type="match status" value="1"/>
</dbReference>
<dbReference type="NCBIfam" id="NF033550">
    <property type="entry name" value="transpos_ISL3"/>
    <property type="match status" value="1"/>
</dbReference>
<dbReference type="Pfam" id="PF01610">
    <property type="entry name" value="DDE_Tnp_ISL3"/>
    <property type="match status" value="2"/>
</dbReference>
<gene>
    <name evidence="3" type="ORF">ACFP3V_29395</name>
</gene>
<accession>A0ABW1G947</accession>
<dbReference type="RefSeq" id="WP_380590053.1">
    <property type="nucleotide sequence ID" value="NZ_JBHSQJ010000153.1"/>
</dbReference>
<proteinExistence type="predicted"/>
<comment type="caution">
    <text evidence="3">The sequence shown here is derived from an EMBL/GenBank/DDBJ whole genome shotgun (WGS) entry which is preliminary data.</text>
</comment>
<protein>
    <submittedName>
        <fullName evidence="3">ISL3 family transposase</fullName>
    </submittedName>
</protein>
<feature type="domain" description="HTH IS21-type" evidence="2">
    <location>
        <begin position="256"/>
        <end position="319"/>
    </location>
</feature>
<evidence type="ECO:0000259" key="2">
    <source>
        <dbReference type="PROSITE" id="PS50531"/>
    </source>
</evidence>
<dbReference type="InterPro" id="IPR047951">
    <property type="entry name" value="Transpos_ISL3"/>
</dbReference>